<gene>
    <name evidence="1" type="ORF">OC25_11155</name>
</gene>
<evidence type="ECO:0000313" key="2">
    <source>
        <dbReference type="Proteomes" id="UP000031246"/>
    </source>
</evidence>
<organism evidence="1 2">
    <name type="scientific">Pedobacter kyungheensis</name>
    <dbReference type="NCBI Taxonomy" id="1069985"/>
    <lineage>
        <taxon>Bacteria</taxon>
        <taxon>Pseudomonadati</taxon>
        <taxon>Bacteroidota</taxon>
        <taxon>Sphingobacteriia</taxon>
        <taxon>Sphingobacteriales</taxon>
        <taxon>Sphingobacteriaceae</taxon>
        <taxon>Pedobacter</taxon>
    </lineage>
</organism>
<protein>
    <submittedName>
        <fullName evidence="1">Uncharacterized protein</fullName>
    </submittedName>
</protein>
<accession>A0A0C1FLL6</accession>
<keyword evidence="2" id="KW-1185">Reference proteome</keyword>
<dbReference type="OrthoDB" id="653624at2"/>
<dbReference type="AlphaFoldDB" id="A0A0C1FLL6"/>
<dbReference type="Proteomes" id="UP000031246">
    <property type="component" value="Unassembled WGS sequence"/>
</dbReference>
<evidence type="ECO:0000313" key="1">
    <source>
        <dbReference type="EMBL" id="KIA93817.1"/>
    </source>
</evidence>
<name>A0A0C1FLL6_9SPHI</name>
<dbReference type="EMBL" id="JSYN01000012">
    <property type="protein sequence ID" value="KIA93817.1"/>
    <property type="molecule type" value="Genomic_DNA"/>
</dbReference>
<sequence>MIKKGLFVFALLFAAYSIFLVLNKQQWRSVQYQYQGNIIKSDRYIYADVTPKAAMIGTSLSGLIENDSIPGVYNLAMPGMSMFDGFNIISKRKEAPSKIFIEINYFFKGQNNDFAHAYDSPISIFLNNNFRAMRPENQPMGILRHIITSKPDGKKNAAAIEEKELPATVFNELLQNEKKKYNHPDTNVIKNAIINLRAAIKTIQETNRNTKFYFFEMPVNSSLENLPLAIFTRESIKKNFPSIPLMHLPPTSFKSRDGIHLEKKEVSIYLKYFREFLETGK</sequence>
<dbReference type="RefSeq" id="WP_039475835.1">
    <property type="nucleotide sequence ID" value="NZ_JSYN01000012.1"/>
</dbReference>
<reference evidence="1 2" key="1">
    <citation type="submission" date="2014-10" db="EMBL/GenBank/DDBJ databases">
        <title>Pedobacter Kyungheensis.</title>
        <authorList>
            <person name="Anderson B.M."/>
            <person name="Newman J.D."/>
        </authorList>
    </citation>
    <scope>NUCLEOTIDE SEQUENCE [LARGE SCALE GENOMIC DNA]</scope>
    <source>
        <strain evidence="1 2">KACC 16221</strain>
    </source>
</reference>
<comment type="caution">
    <text evidence="1">The sequence shown here is derived from an EMBL/GenBank/DDBJ whole genome shotgun (WGS) entry which is preliminary data.</text>
</comment>
<proteinExistence type="predicted"/>